<evidence type="ECO:0000256" key="7">
    <source>
        <dbReference type="ARBA" id="ARBA00022833"/>
    </source>
</evidence>
<gene>
    <name evidence="11" type="ORF">GOP47_0020487</name>
</gene>
<proteinExistence type="predicted"/>
<evidence type="ECO:0000256" key="9">
    <source>
        <dbReference type="SAM" id="MobiDB-lite"/>
    </source>
</evidence>
<evidence type="ECO:0000256" key="6">
    <source>
        <dbReference type="ARBA" id="ARBA00022786"/>
    </source>
</evidence>
<evidence type="ECO:0000313" key="11">
    <source>
        <dbReference type="EMBL" id="KAI5063817.1"/>
    </source>
</evidence>
<protein>
    <recommendedName>
        <fullName evidence="2">RING-type E3 ubiquitin transferase</fullName>
        <ecNumber evidence="2">2.3.2.27</ecNumber>
    </recommendedName>
</protein>
<keyword evidence="7" id="KW-0862">Zinc</keyword>
<dbReference type="PROSITE" id="PS50089">
    <property type="entry name" value="ZF_RING_2"/>
    <property type="match status" value="1"/>
</dbReference>
<comment type="catalytic activity">
    <reaction evidence="1">
        <text>S-ubiquitinyl-[E2 ubiquitin-conjugating enzyme]-L-cysteine + [acceptor protein]-L-lysine = [E2 ubiquitin-conjugating enzyme]-L-cysteine + N(6)-ubiquitinyl-[acceptor protein]-L-lysine.</text>
        <dbReference type="EC" id="2.3.2.27"/>
    </reaction>
</comment>
<dbReference type="InterPro" id="IPR039525">
    <property type="entry name" value="RNF126-like_zinc-ribbon"/>
</dbReference>
<name>A0A9D4Z7S6_ADICA</name>
<dbReference type="Pfam" id="PF13639">
    <property type="entry name" value="zf-RING_2"/>
    <property type="match status" value="1"/>
</dbReference>
<dbReference type="EMBL" id="JABFUD020000020">
    <property type="protein sequence ID" value="KAI5063817.1"/>
    <property type="molecule type" value="Genomic_DNA"/>
</dbReference>
<dbReference type="GO" id="GO:0008270">
    <property type="term" value="F:zinc ion binding"/>
    <property type="evidence" value="ECO:0007669"/>
    <property type="project" value="UniProtKB-KW"/>
</dbReference>
<keyword evidence="6" id="KW-0833">Ubl conjugation pathway</keyword>
<accession>A0A9D4Z7S6</accession>
<dbReference type="SMART" id="SM00184">
    <property type="entry name" value="RING"/>
    <property type="match status" value="1"/>
</dbReference>
<evidence type="ECO:0000256" key="1">
    <source>
        <dbReference type="ARBA" id="ARBA00000900"/>
    </source>
</evidence>
<evidence type="ECO:0000256" key="3">
    <source>
        <dbReference type="ARBA" id="ARBA00022679"/>
    </source>
</evidence>
<dbReference type="GO" id="GO:0016567">
    <property type="term" value="P:protein ubiquitination"/>
    <property type="evidence" value="ECO:0007669"/>
    <property type="project" value="TreeGrafter"/>
</dbReference>
<dbReference type="Proteomes" id="UP000886520">
    <property type="component" value="Chromosome 20"/>
</dbReference>
<dbReference type="InterPro" id="IPR013083">
    <property type="entry name" value="Znf_RING/FYVE/PHD"/>
</dbReference>
<dbReference type="GO" id="GO:0005737">
    <property type="term" value="C:cytoplasm"/>
    <property type="evidence" value="ECO:0007669"/>
    <property type="project" value="TreeGrafter"/>
</dbReference>
<evidence type="ECO:0000256" key="2">
    <source>
        <dbReference type="ARBA" id="ARBA00012483"/>
    </source>
</evidence>
<dbReference type="PANTHER" id="PTHR15710">
    <property type="entry name" value="E3 UBIQUITIN-PROTEIN LIGASE PRAJA"/>
    <property type="match status" value="1"/>
</dbReference>
<keyword evidence="12" id="KW-1185">Reference proteome</keyword>
<dbReference type="GO" id="GO:0061630">
    <property type="term" value="F:ubiquitin protein ligase activity"/>
    <property type="evidence" value="ECO:0007669"/>
    <property type="project" value="UniProtKB-EC"/>
</dbReference>
<evidence type="ECO:0000256" key="8">
    <source>
        <dbReference type="PROSITE-ProRule" id="PRU00175"/>
    </source>
</evidence>
<comment type="caution">
    <text evidence="11">The sequence shown here is derived from an EMBL/GenBank/DDBJ whole genome shotgun (WGS) entry which is preliminary data.</text>
</comment>
<organism evidence="11 12">
    <name type="scientific">Adiantum capillus-veneris</name>
    <name type="common">Maidenhair fern</name>
    <dbReference type="NCBI Taxonomy" id="13818"/>
    <lineage>
        <taxon>Eukaryota</taxon>
        <taxon>Viridiplantae</taxon>
        <taxon>Streptophyta</taxon>
        <taxon>Embryophyta</taxon>
        <taxon>Tracheophyta</taxon>
        <taxon>Polypodiopsida</taxon>
        <taxon>Polypodiidae</taxon>
        <taxon>Polypodiales</taxon>
        <taxon>Pteridineae</taxon>
        <taxon>Pteridaceae</taxon>
        <taxon>Vittarioideae</taxon>
        <taxon>Adiantum</taxon>
    </lineage>
</organism>
<reference evidence="11" key="1">
    <citation type="submission" date="2021-01" db="EMBL/GenBank/DDBJ databases">
        <title>Adiantum capillus-veneris genome.</title>
        <authorList>
            <person name="Fang Y."/>
            <person name="Liao Q."/>
        </authorList>
    </citation>
    <scope>NUCLEOTIDE SEQUENCE</scope>
    <source>
        <strain evidence="11">H3</strain>
        <tissue evidence="11">Leaf</tissue>
    </source>
</reference>
<keyword evidence="3" id="KW-0808">Transferase</keyword>
<dbReference type="InterPro" id="IPR001841">
    <property type="entry name" value="Znf_RING"/>
</dbReference>
<dbReference type="SUPFAM" id="SSF57850">
    <property type="entry name" value="RING/U-box"/>
    <property type="match status" value="1"/>
</dbReference>
<dbReference type="Pfam" id="PF14369">
    <property type="entry name" value="Zn_ribbon_19"/>
    <property type="match status" value="1"/>
</dbReference>
<evidence type="ECO:0000313" key="12">
    <source>
        <dbReference type="Proteomes" id="UP000886520"/>
    </source>
</evidence>
<keyword evidence="5 8" id="KW-0863">Zinc-finger</keyword>
<dbReference type="PANTHER" id="PTHR15710:SF18">
    <property type="entry name" value="RING-TYPE E3 UBIQUITIN TRANSFERASE"/>
    <property type="match status" value="1"/>
</dbReference>
<feature type="region of interest" description="Disordered" evidence="9">
    <location>
        <begin position="253"/>
        <end position="272"/>
    </location>
</feature>
<sequence length="363" mass="38999">MSSSLGSDGDEGGQFYHCHQCEVAVRPATLSPLTCPHCHGGFLEECPDSPPSSSELQSPWDYMGGFGQLLDDISTFLARTDVTVNPFLLFQSQMQNLLSVQDDEFASENGADFGSSYMAGDHLGPGLQQLIQHFAESESNRYGTPPAAISVIQALPSITISKEHLSTDSAQCAVCKDEFELCLQVTQMPCKHLYHATCILPWLAQHNSCPVCRFELPTDDPDYEQLRTRRTGLLEAAESTNARGLVEEIKGDVGASSSGDDISGGQQGASGSGTIQVCQGYGVEVGGLVTRRMLPITSPSLLDIVPSSSNEHVVRSSQGSIQDLGSNQVSNTSVCSFVLHRDDGIEDSIEDSAKYKTQQADPD</sequence>
<evidence type="ECO:0000256" key="4">
    <source>
        <dbReference type="ARBA" id="ARBA00022723"/>
    </source>
</evidence>
<evidence type="ECO:0000256" key="5">
    <source>
        <dbReference type="ARBA" id="ARBA00022771"/>
    </source>
</evidence>
<dbReference type="AlphaFoldDB" id="A0A9D4Z7S6"/>
<feature type="domain" description="RING-type" evidence="10">
    <location>
        <begin position="172"/>
        <end position="213"/>
    </location>
</feature>
<dbReference type="EC" id="2.3.2.27" evidence="2"/>
<dbReference type="FunFam" id="3.30.40.10:FF:000022">
    <property type="entry name" value="E3 ubiquitin-protein ligase RING1-like"/>
    <property type="match status" value="1"/>
</dbReference>
<keyword evidence="4" id="KW-0479">Metal-binding</keyword>
<evidence type="ECO:0000259" key="10">
    <source>
        <dbReference type="PROSITE" id="PS50089"/>
    </source>
</evidence>
<feature type="compositionally biased region" description="Low complexity" evidence="9">
    <location>
        <begin position="254"/>
        <end position="264"/>
    </location>
</feature>
<dbReference type="Gene3D" id="3.30.40.10">
    <property type="entry name" value="Zinc/RING finger domain, C3HC4 (zinc finger)"/>
    <property type="match status" value="1"/>
</dbReference>
<dbReference type="OrthoDB" id="8062037at2759"/>